<dbReference type="AlphaFoldDB" id="A0A193G8M6"/>
<dbReference type="Gene3D" id="3.40.190.10">
    <property type="entry name" value="Periplasmic binding protein-like II"/>
    <property type="match status" value="1"/>
</dbReference>
<dbReference type="SUPFAM" id="SSF53850">
    <property type="entry name" value="Periplasmic binding protein-like II"/>
    <property type="match status" value="1"/>
</dbReference>
<comment type="similarity">
    <text evidence="1">Belongs to the UPF0065 (bug) family.</text>
</comment>
<dbReference type="Pfam" id="PF03401">
    <property type="entry name" value="TctC"/>
    <property type="match status" value="1"/>
</dbReference>
<organism evidence="3 4">
    <name type="scientific">Bordetella flabilis</name>
    <dbReference type="NCBI Taxonomy" id="463014"/>
    <lineage>
        <taxon>Bacteria</taxon>
        <taxon>Pseudomonadati</taxon>
        <taxon>Pseudomonadota</taxon>
        <taxon>Betaproteobacteria</taxon>
        <taxon>Burkholderiales</taxon>
        <taxon>Alcaligenaceae</taxon>
        <taxon>Bordetella</taxon>
    </lineage>
</organism>
<reference evidence="3 4" key="1">
    <citation type="submission" date="2016-06" db="EMBL/GenBank/DDBJ databases">
        <title>Complete genome sequences of Bordetella bronchialis and Bordetella flabilis.</title>
        <authorList>
            <person name="LiPuma J.J."/>
            <person name="Spilker T."/>
        </authorList>
    </citation>
    <scope>NUCLEOTIDE SEQUENCE [LARGE SCALE GENOMIC DNA]</scope>
    <source>
        <strain evidence="3 4">AU10664</strain>
    </source>
</reference>
<dbReference type="InterPro" id="IPR042100">
    <property type="entry name" value="Bug_dom1"/>
</dbReference>
<dbReference type="PIRSF" id="PIRSF017082">
    <property type="entry name" value="YflP"/>
    <property type="match status" value="1"/>
</dbReference>
<gene>
    <name evidence="3" type="ORF">BAU07_03710</name>
</gene>
<evidence type="ECO:0008006" key="5">
    <source>
        <dbReference type="Google" id="ProtNLM"/>
    </source>
</evidence>
<evidence type="ECO:0000313" key="3">
    <source>
        <dbReference type="EMBL" id="ANN76337.1"/>
    </source>
</evidence>
<dbReference type="Gene3D" id="3.40.190.150">
    <property type="entry name" value="Bordetella uptake gene, domain 1"/>
    <property type="match status" value="1"/>
</dbReference>
<evidence type="ECO:0000313" key="4">
    <source>
        <dbReference type="Proteomes" id="UP000091926"/>
    </source>
</evidence>
<dbReference type="PANTHER" id="PTHR42928:SF5">
    <property type="entry name" value="BLR1237 PROTEIN"/>
    <property type="match status" value="1"/>
</dbReference>
<dbReference type="OrthoDB" id="8678477at2"/>
<dbReference type="PANTHER" id="PTHR42928">
    <property type="entry name" value="TRICARBOXYLATE-BINDING PROTEIN"/>
    <property type="match status" value="1"/>
</dbReference>
<accession>A0A193G8M6</accession>
<sequence length="327" mass="33837">MIQNIRFLAALCLCASLATAGPVHAADPRYPDHPIRFIVPYAAGGSTDVLARILSEAMGQALGQSVVVYNQPGGGGAIGTTAVARSLPDGYTWLMGTNGTHAINTTLYASLSYDAVKDFQPVSLVATVPLVLVVPATSPARSLQDLLALARGQKAGLNFGSAGVGSSGHLAAEMLKIEGKIAGSHIPYKGDGPALVDLMAGRVDFSFANMPAAVNQIRQGSLRALAVTTAQRSPELPGVPTVAEAGYPSLQVDPWYGVFVPAGTDAALVQKLSVAFARVLKDPTVAQRVMGLGATPVGTTPDQFARTIQEDTEKFAKVIKTSGAQAM</sequence>
<dbReference type="STRING" id="463014.BAU07_03710"/>
<dbReference type="KEGG" id="bfz:BAU07_03710"/>
<dbReference type="Proteomes" id="UP000091926">
    <property type="component" value="Chromosome"/>
</dbReference>
<evidence type="ECO:0000256" key="1">
    <source>
        <dbReference type="ARBA" id="ARBA00006987"/>
    </source>
</evidence>
<feature type="chain" id="PRO_5008258673" description="LacI family transcriptional regulator" evidence="2">
    <location>
        <begin position="26"/>
        <end position="327"/>
    </location>
</feature>
<protein>
    <recommendedName>
        <fullName evidence="5">LacI family transcriptional regulator</fullName>
    </recommendedName>
</protein>
<proteinExistence type="inferred from homology"/>
<keyword evidence="4" id="KW-1185">Reference proteome</keyword>
<dbReference type="EMBL" id="CP016172">
    <property type="protein sequence ID" value="ANN76337.1"/>
    <property type="molecule type" value="Genomic_DNA"/>
</dbReference>
<dbReference type="CDD" id="cd07012">
    <property type="entry name" value="PBP2_Bug_TTT"/>
    <property type="match status" value="1"/>
</dbReference>
<feature type="signal peptide" evidence="2">
    <location>
        <begin position="1"/>
        <end position="25"/>
    </location>
</feature>
<dbReference type="InterPro" id="IPR005064">
    <property type="entry name" value="BUG"/>
</dbReference>
<keyword evidence="2" id="KW-0732">Signal</keyword>
<evidence type="ECO:0000256" key="2">
    <source>
        <dbReference type="SAM" id="SignalP"/>
    </source>
</evidence>
<dbReference type="RefSeq" id="WP_066654245.1">
    <property type="nucleotide sequence ID" value="NZ_CBCSCL010000010.1"/>
</dbReference>
<name>A0A193G8M6_9BORD</name>